<dbReference type="KEGG" id="gvi:glr1723"/>
<dbReference type="eggNOG" id="COG1569">
    <property type="taxonomic scope" value="Bacteria"/>
</dbReference>
<dbReference type="RefSeq" id="WP_011141722.1">
    <property type="nucleotide sequence ID" value="NC_005125.1"/>
</dbReference>
<dbReference type="HOGENOM" id="CLU_096418_0_1_3"/>
<name>Q7NJV8_GLOVI</name>
<dbReference type="InParanoid" id="Q7NJV8"/>
<dbReference type="Proteomes" id="UP000000557">
    <property type="component" value="Chromosome"/>
</dbReference>
<dbReference type="AlphaFoldDB" id="Q7NJV8"/>
<dbReference type="EMBL" id="BA000045">
    <property type="protein sequence ID" value="BAC89664.1"/>
    <property type="molecule type" value="Genomic_DNA"/>
</dbReference>
<sequence>MRADYSVVLDANILAESALSDLFLRLSEEPRLLLPKWTDEIWQEVERTMLNVLKWPQDTITSRINAAKQAFPEAMITDYQVYLPMCTNDPKDWHILAAAIRGQVETILTMNVRHFKPADVEIWGVTVAHPDEYLKVLYDLDEAVVVQVLNDMAKCRSKPIGQMLSRLSAPAPGFTKKVGNGLQLTVPPYDPVAYRNS</sequence>
<evidence type="ECO:0000313" key="2">
    <source>
        <dbReference type="Proteomes" id="UP000000557"/>
    </source>
</evidence>
<dbReference type="PhylomeDB" id="Q7NJV8"/>
<organism evidence="1 2">
    <name type="scientific">Gloeobacter violaceus (strain ATCC 29082 / PCC 7421)</name>
    <dbReference type="NCBI Taxonomy" id="251221"/>
    <lineage>
        <taxon>Bacteria</taxon>
        <taxon>Bacillati</taxon>
        <taxon>Cyanobacteriota</taxon>
        <taxon>Cyanophyceae</taxon>
        <taxon>Gloeobacterales</taxon>
        <taxon>Gloeobacteraceae</taxon>
        <taxon>Gloeobacter</taxon>
    </lineage>
</organism>
<dbReference type="SUPFAM" id="SSF88723">
    <property type="entry name" value="PIN domain-like"/>
    <property type="match status" value="1"/>
</dbReference>
<dbReference type="InterPro" id="IPR029060">
    <property type="entry name" value="PIN-like_dom_sf"/>
</dbReference>
<keyword evidence="2" id="KW-1185">Reference proteome</keyword>
<dbReference type="EnsemblBacteria" id="BAC89664">
    <property type="protein sequence ID" value="BAC89664"/>
    <property type="gene ID" value="BAC89664"/>
</dbReference>
<dbReference type="STRING" id="251221.gene:10759214"/>
<proteinExistence type="predicted"/>
<gene>
    <name evidence="1" type="ordered locus">glr1723</name>
</gene>
<accession>Q7NJV8</accession>
<reference evidence="1 2" key="2">
    <citation type="journal article" date="2003" name="DNA Res.">
        <title>Complete genome structure of Gloeobacter violaceus PCC 7421, a cyanobacterium that lacks thylakoids (supplement).</title>
        <authorList>
            <person name="Nakamura Y."/>
            <person name="Kaneko T."/>
            <person name="Sato S."/>
            <person name="Mimuro M."/>
            <person name="Miyashita H."/>
            <person name="Tsuchiya T."/>
            <person name="Sasamoto S."/>
            <person name="Watanabe A."/>
            <person name="Kawashima K."/>
            <person name="Kishida Y."/>
            <person name="Kiyokawa C."/>
            <person name="Kohara M."/>
            <person name="Matsumoto M."/>
            <person name="Matsuno A."/>
            <person name="Nakazaki N."/>
            <person name="Shimpo S."/>
            <person name="Takeuchi C."/>
            <person name="Yamada M."/>
            <person name="Tabata S."/>
        </authorList>
    </citation>
    <scope>NUCLEOTIDE SEQUENCE [LARGE SCALE GENOMIC DNA]</scope>
    <source>
        <strain evidence="2">ATCC 29082 / PCC 7421</strain>
    </source>
</reference>
<dbReference type="OrthoDB" id="211933at2"/>
<protein>
    <submittedName>
        <fullName evidence="1">Glr1723 protein</fullName>
    </submittedName>
</protein>
<evidence type="ECO:0000313" key="1">
    <source>
        <dbReference type="EMBL" id="BAC89664.1"/>
    </source>
</evidence>
<reference evidence="1 2" key="1">
    <citation type="journal article" date="2003" name="DNA Res.">
        <title>Complete genome structure of Gloeobacter violaceus PCC 7421, a cyanobacterium that lacks thylakoids.</title>
        <authorList>
            <person name="Nakamura Y."/>
            <person name="Kaneko T."/>
            <person name="Sato S."/>
            <person name="Mimuro M."/>
            <person name="Miyashita H."/>
            <person name="Tsuchiya T."/>
            <person name="Sasamoto S."/>
            <person name="Watanabe A."/>
            <person name="Kawashima K."/>
            <person name="Kishida Y."/>
            <person name="Kiyokawa C."/>
            <person name="Kohara M."/>
            <person name="Matsumoto M."/>
            <person name="Matsuno A."/>
            <person name="Nakazaki N."/>
            <person name="Shimpo S."/>
            <person name="Takeuchi C."/>
            <person name="Yamada M."/>
            <person name="Tabata S."/>
        </authorList>
    </citation>
    <scope>NUCLEOTIDE SEQUENCE [LARGE SCALE GENOMIC DNA]</scope>
    <source>
        <strain evidence="2">ATCC 29082 / PCC 7421</strain>
    </source>
</reference>